<gene>
    <name evidence="1" type="ORF">BO70DRAFT_184225</name>
</gene>
<accession>A0A317WTA7</accession>
<protein>
    <submittedName>
        <fullName evidence="1">Uncharacterized protein</fullName>
    </submittedName>
</protein>
<dbReference type="RefSeq" id="XP_025402058.1">
    <property type="nucleotide sequence ID" value="XM_025538451.1"/>
</dbReference>
<dbReference type="GeneID" id="37060688"/>
<dbReference type="EMBL" id="MSFL01000005">
    <property type="protein sequence ID" value="PWY88522.1"/>
    <property type="molecule type" value="Genomic_DNA"/>
</dbReference>
<dbReference type="Proteomes" id="UP000247233">
    <property type="component" value="Unassembled WGS sequence"/>
</dbReference>
<comment type="caution">
    <text evidence="1">The sequence shown here is derived from an EMBL/GenBank/DDBJ whole genome shotgun (WGS) entry which is preliminary data.</text>
</comment>
<reference evidence="1 2" key="1">
    <citation type="submission" date="2016-12" db="EMBL/GenBank/DDBJ databases">
        <title>The genomes of Aspergillus section Nigri reveals drivers in fungal speciation.</title>
        <authorList>
            <consortium name="DOE Joint Genome Institute"/>
            <person name="Vesth T.C."/>
            <person name="Nybo J."/>
            <person name="Theobald S."/>
            <person name="Brandl J."/>
            <person name="Frisvad J.C."/>
            <person name="Nielsen K.F."/>
            <person name="Lyhne E.K."/>
            <person name="Kogle M.E."/>
            <person name="Kuo A."/>
            <person name="Riley R."/>
            <person name="Clum A."/>
            <person name="Nolan M."/>
            <person name="Lipzen A."/>
            <person name="Salamov A."/>
            <person name="Henrissat B."/>
            <person name="Wiebenga A."/>
            <person name="De Vries R.P."/>
            <person name="Grigoriev I.V."/>
            <person name="Mortensen U.H."/>
            <person name="Andersen M.R."/>
            <person name="Baker S.E."/>
        </authorList>
    </citation>
    <scope>NUCLEOTIDE SEQUENCE [LARGE SCALE GENOMIC DNA]</scope>
    <source>
        <strain evidence="1 2">CBS 117.55</strain>
    </source>
</reference>
<name>A0A317WTA7_9EURO</name>
<organism evidence="1 2">
    <name type="scientific">Aspergillus heteromorphus CBS 117.55</name>
    <dbReference type="NCBI Taxonomy" id="1448321"/>
    <lineage>
        <taxon>Eukaryota</taxon>
        <taxon>Fungi</taxon>
        <taxon>Dikarya</taxon>
        <taxon>Ascomycota</taxon>
        <taxon>Pezizomycotina</taxon>
        <taxon>Eurotiomycetes</taxon>
        <taxon>Eurotiomycetidae</taxon>
        <taxon>Eurotiales</taxon>
        <taxon>Aspergillaceae</taxon>
        <taxon>Aspergillus</taxon>
        <taxon>Aspergillus subgen. Circumdati</taxon>
    </lineage>
</organism>
<keyword evidence="2" id="KW-1185">Reference proteome</keyword>
<dbReference type="AlphaFoldDB" id="A0A317WTA7"/>
<evidence type="ECO:0000313" key="1">
    <source>
        <dbReference type="EMBL" id="PWY88522.1"/>
    </source>
</evidence>
<sequence>MDCISERRRRHPPLSIYLTNFLSICLSSPYLSPSFSPVPFDSSCPPLPFIHLVLWIVYLNAVARHPPLSIYLSNFLSICLSSPYLSPSFPHRIKHKSTLFNPV</sequence>
<dbReference type="VEuPathDB" id="FungiDB:BO70DRAFT_184225"/>
<proteinExistence type="predicted"/>
<evidence type="ECO:0000313" key="2">
    <source>
        <dbReference type="Proteomes" id="UP000247233"/>
    </source>
</evidence>